<dbReference type="InterPro" id="IPR000719">
    <property type="entry name" value="Prot_kinase_dom"/>
</dbReference>
<feature type="domain" description="Protein kinase" evidence="3">
    <location>
        <begin position="34"/>
        <end position="334"/>
    </location>
</feature>
<evidence type="ECO:0000313" key="4">
    <source>
        <dbReference type="EMBL" id="KAK4473107.1"/>
    </source>
</evidence>
<feature type="compositionally biased region" description="Low complexity" evidence="2">
    <location>
        <begin position="547"/>
        <end position="562"/>
    </location>
</feature>
<feature type="compositionally biased region" description="Polar residues" evidence="2">
    <location>
        <begin position="525"/>
        <end position="536"/>
    </location>
</feature>
<evidence type="ECO:0000259" key="3">
    <source>
        <dbReference type="PROSITE" id="PS50011"/>
    </source>
</evidence>
<comment type="caution">
    <text evidence="4">The sequence shown here is derived from an EMBL/GenBank/DDBJ whole genome shotgun (WGS) entry which is preliminary data.</text>
</comment>
<feature type="region of interest" description="Disordered" evidence="2">
    <location>
        <begin position="517"/>
        <end position="593"/>
    </location>
</feature>
<dbReference type="PANTHER" id="PTHR11909">
    <property type="entry name" value="CASEIN KINASE-RELATED"/>
    <property type="match status" value="1"/>
</dbReference>
<dbReference type="Proteomes" id="UP001292079">
    <property type="component" value="Unassembled WGS sequence"/>
</dbReference>
<dbReference type="Pfam" id="PF00069">
    <property type="entry name" value="Pkinase"/>
    <property type="match status" value="1"/>
</dbReference>
<dbReference type="Gene3D" id="1.10.510.10">
    <property type="entry name" value="Transferase(Phosphotransferase) domain 1"/>
    <property type="match status" value="1"/>
</dbReference>
<reference evidence="4" key="2">
    <citation type="journal article" date="2023" name="Infect Dis Poverty">
        <title>Chromosome-scale genome of the human blood fluke Schistosoma mekongi and its implications for public health.</title>
        <authorList>
            <person name="Zhou M."/>
            <person name="Xu L."/>
            <person name="Xu D."/>
            <person name="Chen W."/>
            <person name="Khan J."/>
            <person name="Hu Y."/>
            <person name="Huang H."/>
            <person name="Wei H."/>
            <person name="Zhang Y."/>
            <person name="Chusongsang P."/>
            <person name="Tanasarnprasert K."/>
            <person name="Hu X."/>
            <person name="Limpanont Y."/>
            <person name="Lv Z."/>
        </authorList>
    </citation>
    <scope>NUCLEOTIDE SEQUENCE</scope>
    <source>
        <strain evidence="4">LV_2022a</strain>
    </source>
</reference>
<dbReference type="GO" id="GO:0005524">
    <property type="term" value="F:ATP binding"/>
    <property type="evidence" value="ECO:0007669"/>
    <property type="project" value="UniProtKB-UniRule"/>
</dbReference>
<evidence type="ECO:0000256" key="1">
    <source>
        <dbReference type="PROSITE-ProRule" id="PRU10141"/>
    </source>
</evidence>
<sequence length="625" mass="69376">MSVRKYKSVKTTGHTLAQPLDAGTVILDAFKRKWITGSAIGQGGFGCIYTAKLDGEKSFNYVVKIEPQENGPLFTEMHFYMRACSEDSIKSWKVKHSLKYLGIPRYISSGSISLNKIALRYLVMDRFSGDFETTLKNYKISTSGILEVCANVLNALEYMHSKDYVHADIKASNLLHGISQQEVYLADFGLVHLFRSKGVHSVEKSDPKFRHNGTIEFCSRDAHAGLPPSRRGDLEILVYNLIHWLARSHPNVPQLHSTGLPWGHLISDPKLRANVPDRVKVAVAALKEKTMKNPSEFILQAGYGPNPDILAFIQYVIQLGYTDAPDYVRLRQFLYSAKRSLSNKQLTDNVASSCRVTLDSNETGIKAPSSRRKYVTKNSSKSNDSRALNSVENLDLVYTIPKTPDNLPNKRPRGRPPGRSKQLENISPSITSSFETDSIKSPKILECGTNHSSKRTHVCSLNSCSKHLDSSATKTSPAGDNGLLSPVSGPGHMNCIHGDASFQQRARTRLIDLFSDSDDDKEKLNQQQPSSVSPKHNLSKSRKDALKSTLKLKSPKKSSPSVKPKRQQLTGSASKKSFFKSPENTSLTVDRRRSGWCQTSPELLAVAKAEALGRRALKLAEMGFR</sequence>
<feature type="region of interest" description="Disordered" evidence="2">
    <location>
        <begin position="467"/>
        <end position="486"/>
    </location>
</feature>
<gene>
    <name evidence="4" type="ORF">MN116_004293</name>
</gene>
<feature type="region of interest" description="Disordered" evidence="2">
    <location>
        <begin position="399"/>
        <end position="435"/>
    </location>
</feature>
<keyword evidence="5" id="KW-1185">Reference proteome</keyword>
<name>A0AAE1ZGZ0_SCHME</name>
<dbReference type="InterPro" id="IPR050235">
    <property type="entry name" value="CK1_Ser-Thr_kinase"/>
</dbReference>
<dbReference type="AlphaFoldDB" id="A0AAE1ZGZ0"/>
<dbReference type="EMBL" id="JALJAT010000002">
    <property type="protein sequence ID" value="KAK4473107.1"/>
    <property type="molecule type" value="Genomic_DNA"/>
</dbReference>
<keyword evidence="1" id="KW-0067">ATP-binding</keyword>
<proteinExistence type="predicted"/>
<protein>
    <recommendedName>
        <fullName evidence="3">Protein kinase domain-containing protein</fullName>
    </recommendedName>
</protein>
<evidence type="ECO:0000256" key="2">
    <source>
        <dbReference type="SAM" id="MobiDB-lite"/>
    </source>
</evidence>
<feature type="binding site" evidence="1">
    <location>
        <position position="64"/>
    </location>
    <ligand>
        <name>ATP</name>
        <dbReference type="ChEBI" id="CHEBI:30616"/>
    </ligand>
</feature>
<organism evidence="4 5">
    <name type="scientific">Schistosoma mekongi</name>
    <name type="common">Parasitic worm</name>
    <dbReference type="NCBI Taxonomy" id="38744"/>
    <lineage>
        <taxon>Eukaryota</taxon>
        <taxon>Metazoa</taxon>
        <taxon>Spiralia</taxon>
        <taxon>Lophotrochozoa</taxon>
        <taxon>Platyhelminthes</taxon>
        <taxon>Trematoda</taxon>
        <taxon>Digenea</taxon>
        <taxon>Strigeidida</taxon>
        <taxon>Schistosomatoidea</taxon>
        <taxon>Schistosomatidae</taxon>
        <taxon>Schistosoma</taxon>
    </lineage>
</organism>
<reference evidence="4" key="1">
    <citation type="submission" date="2022-04" db="EMBL/GenBank/DDBJ databases">
        <authorList>
            <person name="Xu L."/>
            <person name="Lv Z."/>
        </authorList>
    </citation>
    <scope>NUCLEOTIDE SEQUENCE</scope>
    <source>
        <strain evidence="4">LV_2022a</strain>
    </source>
</reference>
<dbReference type="SUPFAM" id="SSF56112">
    <property type="entry name" value="Protein kinase-like (PK-like)"/>
    <property type="match status" value="1"/>
</dbReference>
<evidence type="ECO:0000313" key="5">
    <source>
        <dbReference type="Proteomes" id="UP001292079"/>
    </source>
</evidence>
<dbReference type="PROSITE" id="PS00107">
    <property type="entry name" value="PROTEIN_KINASE_ATP"/>
    <property type="match status" value="1"/>
</dbReference>
<feature type="compositionally biased region" description="Polar residues" evidence="2">
    <location>
        <begin position="423"/>
        <end position="435"/>
    </location>
</feature>
<dbReference type="InterPro" id="IPR011009">
    <property type="entry name" value="Kinase-like_dom_sf"/>
</dbReference>
<feature type="compositionally biased region" description="Polar residues" evidence="2">
    <location>
        <begin position="467"/>
        <end position="478"/>
    </location>
</feature>
<dbReference type="GO" id="GO:0004672">
    <property type="term" value="F:protein kinase activity"/>
    <property type="evidence" value="ECO:0007669"/>
    <property type="project" value="InterPro"/>
</dbReference>
<keyword evidence="1" id="KW-0547">Nucleotide-binding</keyword>
<dbReference type="SMART" id="SM00220">
    <property type="entry name" value="S_TKc"/>
    <property type="match status" value="1"/>
</dbReference>
<dbReference type="InterPro" id="IPR017441">
    <property type="entry name" value="Protein_kinase_ATP_BS"/>
</dbReference>
<dbReference type="PROSITE" id="PS50011">
    <property type="entry name" value="PROTEIN_KINASE_DOM"/>
    <property type="match status" value="1"/>
</dbReference>
<accession>A0AAE1ZGZ0</accession>